<name>A0AAE0F919_9CHLO</name>
<organism evidence="2 3">
    <name type="scientific">Cymbomonas tetramitiformis</name>
    <dbReference type="NCBI Taxonomy" id="36881"/>
    <lineage>
        <taxon>Eukaryota</taxon>
        <taxon>Viridiplantae</taxon>
        <taxon>Chlorophyta</taxon>
        <taxon>Pyramimonadophyceae</taxon>
        <taxon>Pyramimonadales</taxon>
        <taxon>Pyramimonadaceae</taxon>
        <taxon>Cymbomonas</taxon>
    </lineage>
</organism>
<gene>
    <name evidence="2" type="ORF">CYMTET_35586</name>
</gene>
<accession>A0AAE0F919</accession>
<reference evidence="2 3" key="1">
    <citation type="journal article" date="2015" name="Genome Biol. Evol.">
        <title>Comparative Genomics of a Bacterivorous Green Alga Reveals Evolutionary Causalities and Consequences of Phago-Mixotrophic Mode of Nutrition.</title>
        <authorList>
            <person name="Burns J.A."/>
            <person name="Paasch A."/>
            <person name="Narechania A."/>
            <person name="Kim E."/>
        </authorList>
    </citation>
    <scope>NUCLEOTIDE SEQUENCE [LARGE SCALE GENOMIC DNA]</scope>
    <source>
        <strain evidence="2 3">PLY_AMNH</strain>
    </source>
</reference>
<dbReference type="AlphaFoldDB" id="A0AAE0F919"/>
<proteinExistence type="predicted"/>
<evidence type="ECO:0000313" key="3">
    <source>
        <dbReference type="Proteomes" id="UP001190700"/>
    </source>
</evidence>
<keyword evidence="3" id="KW-1185">Reference proteome</keyword>
<feature type="region of interest" description="Disordered" evidence="1">
    <location>
        <begin position="156"/>
        <end position="190"/>
    </location>
</feature>
<comment type="caution">
    <text evidence="2">The sequence shown here is derived from an EMBL/GenBank/DDBJ whole genome shotgun (WGS) entry which is preliminary data.</text>
</comment>
<evidence type="ECO:0000313" key="2">
    <source>
        <dbReference type="EMBL" id="KAK3255220.1"/>
    </source>
</evidence>
<feature type="compositionally biased region" description="Basic and acidic residues" evidence="1">
    <location>
        <begin position="166"/>
        <end position="182"/>
    </location>
</feature>
<dbReference type="Proteomes" id="UP001190700">
    <property type="component" value="Unassembled WGS sequence"/>
</dbReference>
<sequence length="215" mass="23308">MRNFYNTLASDTAQALSSSGFTHVSVDFQFDCLGKRRISFCHQYEWCTAGSEVVTEYCKTQGHSMDLVVTLLGMNNLKQALGENAAYTALVTEDIAVFRQAVQARSHTGALRCYNLGASPRPGTLRPSSLPAAREIRSRHTGHPTHLRGGVSAIRRSSEGGVPAIREPEGRTGHPTEPEGRTLSDGARGVRYPTELQGRIALIRLKPEGQASDGA</sequence>
<dbReference type="EMBL" id="LGRX02022857">
    <property type="protein sequence ID" value="KAK3255220.1"/>
    <property type="molecule type" value="Genomic_DNA"/>
</dbReference>
<protein>
    <submittedName>
        <fullName evidence="2">Uncharacterized protein</fullName>
    </submittedName>
</protein>
<evidence type="ECO:0000256" key="1">
    <source>
        <dbReference type="SAM" id="MobiDB-lite"/>
    </source>
</evidence>